<dbReference type="CDD" id="cd07017">
    <property type="entry name" value="S14_ClpP_2"/>
    <property type="match status" value="1"/>
</dbReference>
<feature type="active site" evidence="7 8">
    <location>
        <position position="134"/>
    </location>
</feature>
<dbReference type="FunFam" id="3.90.226.10:FF:000002">
    <property type="entry name" value="ATP-dependent Clp protease proteolytic subunit"/>
    <property type="match status" value="1"/>
</dbReference>
<name>A0A4Y3R173_STRCI</name>
<dbReference type="PRINTS" id="PR00127">
    <property type="entry name" value="CLPPROTEASEP"/>
</dbReference>
<dbReference type="NCBIfam" id="NF009205">
    <property type="entry name" value="PRK12553.1"/>
    <property type="match status" value="1"/>
</dbReference>
<dbReference type="HAMAP" id="MF_00444">
    <property type="entry name" value="ClpP"/>
    <property type="match status" value="1"/>
</dbReference>
<reference evidence="10 11" key="1">
    <citation type="submission" date="2019-06" db="EMBL/GenBank/DDBJ databases">
        <title>Whole genome shotgun sequence of Streptomyces cacaoi subsp. cacaoi NBRC 12748.</title>
        <authorList>
            <person name="Hosoyama A."/>
            <person name="Uohara A."/>
            <person name="Ohji S."/>
            <person name="Ichikawa N."/>
        </authorList>
    </citation>
    <scope>NUCLEOTIDE SEQUENCE [LARGE SCALE GENOMIC DNA]</scope>
    <source>
        <strain evidence="10 11">NBRC 12748</strain>
    </source>
</reference>
<dbReference type="AlphaFoldDB" id="A0A4Y3R173"/>
<dbReference type="NCBIfam" id="NF001368">
    <property type="entry name" value="PRK00277.1"/>
    <property type="match status" value="1"/>
</dbReference>
<dbReference type="PROSITE" id="PS00382">
    <property type="entry name" value="CLP_PROTEASE_HIS"/>
    <property type="match status" value="1"/>
</dbReference>
<evidence type="ECO:0000256" key="7">
    <source>
        <dbReference type="HAMAP-Rule" id="MF_00444"/>
    </source>
</evidence>
<keyword evidence="5 7" id="KW-0720">Serine protease</keyword>
<dbReference type="Pfam" id="PF00574">
    <property type="entry name" value="CLP_protease"/>
    <property type="match status" value="1"/>
</dbReference>
<dbReference type="GO" id="GO:0051117">
    <property type="term" value="F:ATPase binding"/>
    <property type="evidence" value="ECO:0007669"/>
    <property type="project" value="TreeGrafter"/>
</dbReference>
<keyword evidence="4 7" id="KW-0378">Hydrolase</keyword>
<keyword evidence="3 7" id="KW-0645">Protease</keyword>
<comment type="catalytic activity">
    <reaction evidence="6 7 8">
        <text>Hydrolysis of proteins to small peptides in the presence of ATP and magnesium. alpha-casein is the usual test substrate. In the absence of ATP, only oligopeptides shorter than five residues are hydrolyzed (such as succinyl-Leu-Tyr-|-NHMec, and Leu-Tyr-Leu-|-Tyr-Trp, in which cleavage of the -Tyr-|-Leu- and -Tyr-|-Trp bonds also occurs).</text>
        <dbReference type="EC" id="3.4.21.92"/>
    </reaction>
</comment>
<sequence>MGFRNEPVLERWAGAAPAEGTAPAAGGMGDQVFDRLLRERVVFLGQSVDDEVANRIASQLLLLAADSADDIQLYINSPGGSVSAGMAIYDTMQYIENDVMTTGIGFCASMGQFLLTAGTPGKRFALPHTKILMHQPSAGLAGTASDIRIYAEQLTRTKREAAELIAHHSGQDVETIVRDSERDRWFTAEEAVAYGLVDAVMSAPAAFPGATARQGAGFGSTAR</sequence>
<dbReference type="GO" id="GO:0005737">
    <property type="term" value="C:cytoplasm"/>
    <property type="evidence" value="ECO:0007669"/>
    <property type="project" value="UniProtKB-SubCell"/>
</dbReference>
<comment type="function">
    <text evidence="7">Cleaves peptides in various proteins in a process that requires ATP hydrolysis. Has a chymotrypsin-like activity. Plays a major role in the degradation of misfolded proteins.</text>
</comment>
<dbReference type="InterPro" id="IPR001907">
    <property type="entry name" value="ClpP"/>
</dbReference>
<comment type="subcellular location">
    <subcellularLocation>
        <location evidence="7">Cytoplasm</location>
    </subcellularLocation>
</comment>
<dbReference type="EMBL" id="BJMM01000019">
    <property type="protein sequence ID" value="GEB51262.1"/>
    <property type="molecule type" value="Genomic_DNA"/>
</dbReference>
<dbReference type="Proteomes" id="UP000319210">
    <property type="component" value="Unassembled WGS sequence"/>
</dbReference>
<evidence type="ECO:0000313" key="10">
    <source>
        <dbReference type="EMBL" id="GEB51262.1"/>
    </source>
</evidence>
<evidence type="ECO:0000256" key="6">
    <source>
        <dbReference type="ARBA" id="ARBA00034021"/>
    </source>
</evidence>
<feature type="active site" description="Nucleophile" evidence="7">
    <location>
        <position position="109"/>
    </location>
</feature>
<keyword evidence="11" id="KW-1185">Reference proteome</keyword>
<gene>
    <name evidence="10" type="primary">clpP1_1</name>
    <name evidence="7" type="synonym">clpP</name>
    <name evidence="10" type="ORF">SCA03_38130</name>
</gene>
<evidence type="ECO:0000313" key="11">
    <source>
        <dbReference type="Proteomes" id="UP000319210"/>
    </source>
</evidence>
<comment type="similarity">
    <text evidence="1 7 9">Belongs to the peptidase S14 family.</text>
</comment>
<dbReference type="PANTHER" id="PTHR10381:SF70">
    <property type="entry name" value="ATP-DEPENDENT CLP PROTEASE PROTEOLYTIC SUBUNIT"/>
    <property type="match status" value="1"/>
</dbReference>
<keyword evidence="2 7" id="KW-0963">Cytoplasm</keyword>
<dbReference type="InterPro" id="IPR029045">
    <property type="entry name" value="ClpP/crotonase-like_dom_sf"/>
</dbReference>
<evidence type="ECO:0000256" key="5">
    <source>
        <dbReference type="ARBA" id="ARBA00022825"/>
    </source>
</evidence>
<evidence type="ECO:0000256" key="4">
    <source>
        <dbReference type="ARBA" id="ARBA00022801"/>
    </source>
</evidence>
<protein>
    <recommendedName>
        <fullName evidence="7 9">ATP-dependent Clp protease proteolytic subunit</fullName>
        <ecNumber evidence="7">3.4.21.92</ecNumber>
    </recommendedName>
    <alternativeName>
        <fullName evidence="7">Endopeptidase Clp</fullName>
    </alternativeName>
</protein>
<dbReference type="SUPFAM" id="SSF52096">
    <property type="entry name" value="ClpP/crotonase"/>
    <property type="match status" value="1"/>
</dbReference>
<dbReference type="GO" id="GO:0006515">
    <property type="term" value="P:protein quality control for misfolded or incompletely synthesized proteins"/>
    <property type="evidence" value="ECO:0007669"/>
    <property type="project" value="TreeGrafter"/>
</dbReference>
<organism evidence="10 11">
    <name type="scientific">Streptomyces cacaoi</name>
    <dbReference type="NCBI Taxonomy" id="1898"/>
    <lineage>
        <taxon>Bacteria</taxon>
        <taxon>Bacillati</taxon>
        <taxon>Actinomycetota</taxon>
        <taxon>Actinomycetes</taxon>
        <taxon>Kitasatosporales</taxon>
        <taxon>Streptomycetaceae</taxon>
        <taxon>Streptomyces</taxon>
    </lineage>
</organism>
<evidence type="ECO:0000256" key="8">
    <source>
        <dbReference type="PROSITE-ProRule" id="PRU10086"/>
    </source>
</evidence>
<dbReference type="InterPro" id="IPR023562">
    <property type="entry name" value="ClpP/TepA"/>
</dbReference>
<evidence type="ECO:0000256" key="2">
    <source>
        <dbReference type="ARBA" id="ARBA00022490"/>
    </source>
</evidence>
<dbReference type="EC" id="3.4.21.92" evidence="7"/>
<evidence type="ECO:0000256" key="1">
    <source>
        <dbReference type="ARBA" id="ARBA00007039"/>
    </source>
</evidence>
<accession>A0A4Y3R173</accession>
<dbReference type="PANTHER" id="PTHR10381">
    <property type="entry name" value="ATP-DEPENDENT CLP PROTEASE PROTEOLYTIC SUBUNIT"/>
    <property type="match status" value="1"/>
</dbReference>
<dbReference type="GO" id="GO:0004176">
    <property type="term" value="F:ATP-dependent peptidase activity"/>
    <property type="evidence" value="ECO:0007669"/>
    <property type="project" value="InterPro"/>
</dbReference>
<dbReference type="GO" id="GO:0004252">
    <property type="term" value="F:serine-type endopeptidase activity"/>
    <property type="evidence" value="ECO:0007669"/>
    <property type="project" value="UniProtKB-UniRule"/>
</dbReference>
<dbReference type="InterPro" id="IPR033135">
    <property type="entry name" value="ClpP_His_AS"/>
</dbReference>
<evidence type="ECO:0000256" key="9">
    <source>
        <dbReference type="RuleBase" id="RU003567"/>
    </source>
</evidence>
<proteinExistence type="inferred from homology"/>
<evidence type="ECO:0000256" key="3">
    <source>
        <dbReference type="ARBA" id="ARBA00022670"/>
    </source>
</evidence>
<dbReference type="Gene3D" id="3.90.226.10">
    <property type="entry name" value="2-enoyl-CoA Hydratase, Chain A, domain 1"/>
    <property type="match status" value="1"/>
</dbReference>
<comment type="caution">
    <text evidence="10">The sequence shown here is derived from an EMBL/GenBank/DDBJ whole genome shotgun (WGS) entry which is preliminary data.</text>
</comment>
<dbReference type="GO" id="GO:0009368">
    <property type="term" value="C:endopeptidase Clp complex"/>
    <property type="evidence" value="ECO:0007669"/>
    <property type="project" value="TreeGrafter"/>
</dbReference>
<comment type="subunit">
    <text evidence="7">Fourteen ClpP subunits assemble into 2 heptameric rings which stack back to back to give a disk-like structure with a central cavity, resembling the structure of eukaryotic proteasomes.</text>
</comment>